<dbReference type="PANTHER" id="PTHR23132">
    <property type="entry name" value="D-ALANINE--D-ALANINE LIGASE"/>
    <property type="match status" value="1"/>
</dbReference>
<protein>
    <recommendedName>
        <fullName evidence="4 13">D-alanine--D-alanine ligase</fullName>
        <ecNumber evidence="4 13">6.3.2.4</ecNumber>
    </recommendedName>
    <alternativeName>
        <fullName evidence="13">D-Ala-D-Ala ligase</fullName>
    </alternativeName>
    <alternativeName>
        <fullName evidence="13">D-alanylalanine synthetase</fullName>
    </alternativeName>
</protein>
<evidence type="ECO:0000256" key="9">
    <source>
        <dbReference type="ARBA" id="ARBA00022960"/>
    </source>
</evidence>
<dbReference type="Gene3D" id="3.30.1490.20">
    <property type="entry name" value="ATP-grasp fold, A domain"/>
    <property type="match status" value="1"/>
</dbReference>
<evidence type="ECO:0000256" key="12">
    <source>
        <dbReference type="ARBA" id="ARBA00047614"/>
    </source>
</evidence>
<dbReference type="GO" id="GO:0071555">
    <property type="term" value="P:cell wall organization"/>
    <property type="evidence" value="ECO:0007669"/>
    <property type="project" value="UniProtKB-KW"/>
</dbReference>
<dbReference type="GO" id="GO:0005737">
    <property type="term" value="C:cytoplasm"/>
    <property type="evidence" value="ECO:0007669"/>
    <property type="project" value="UniProtKB-SubCell"/>
</dbReference>
<dbReference type="Proteomes" id="UP000198771">
    <property type="component" value="Unassembled WGS sequence"/>
</dbReference>
<evidence type="ECO:0000256" key="10">
    <source>
        <dbReference type="ARBA" id="ARBA00022984"/>
    </source>
</evidence>
<feature type="binding site" evidence="14">
    <location>
        <position position="250"/>
    </location>
    <ligand>
        <name>Mg(2+)</name>
        <dbReference type="ChEBI" id="CHEBI:18420"/>
        <label>1</label>
    </ligand>
</feature>
<dbReference type="PROSITE" id="PS50975">
    <property type="entry name" value="ATP_GRASP"/>
    <property type="match status" value="1"/>
</dbReference>
<sequence>MRILLIAGGWSDERQVSLAGAGPIEVSLRRQGHSVAMFDPLAGLGKLPHLVEDFDFVFINLHGAPGEDGLIQAMLDRLGKPYQGSGPAGSMLALNKAASKSLFHQNNLSTPPWFFIPQGPSAEEILPFKPPYVVKPNLGGSSLGIEVVRLQSEFMPAVERILAQGREVLVEQYQPGLEVTCGILGDEALPLILIRPGEESSFFDYKSKYVPGQAEEVCPAPLAGDICRGIQAMALHAHRILGLHGYSRADFILHEGQAYLLEVNTLPGMTATSLLPQAAAVHGLDFDHLLARLIELGLEKKPKEQLS</sequence>
<keyword evidence="8 15" id="KW-0067">ATP-binding</keyword>
<organism evidence="17 18">
    <name type="scientific">Desulfonatronum thiosulfatophilum</name>
    <dbReference type="NCBI Taxonomy" id="617002"/>
    <lineage>
        <taxon>Bacteria</taxon>
        <taxon>Pseudomonadati</taxon>
        <taxon>Thermodesulfobacteriota</taxon>
        <taxon>Desulfovibrionia</taxon>
        <taxon>Desulfovibrionales</taxon>
        <taxon>Desulfonatronaceae</taxon>
        <taxon>Desulfonatronum</taxon>
    </lineage>
</organism>
<dbReference type="EMBL" id="FMXO01000001">
    <property type="protein sequence ID" value="SDB04649.1"/>
    <property type="molecule type" value="Genomic_DNA"/>
</dbReference>
<keyword evidence="5 13" id="KW-0963">Cytoplasm</keyword>
<keyword evidence="14" id="KW-0464">Manganese</keyword>
<dbReference type="GO" id="GO:0009252">
    <property type="term" value="P:peptidoglycan biosynthetic process"/>
    <property type="evidence" value="ECO:0007669"/>
    <property type="project" value="UniProtKB-UniRule"/>
</dbReference>
<feature type="binding site" evidence="14">
    <location>
        <position position="264"/>
    </location>
    <ligand>
        <name>Mg(2+)</name>
        <dbReference type="ChEBI" id="CHEBI:18420"/>
        <label>2</label>
    </ligand>
</feature>
<dbReference type="GO" id="GO:0008716">
    <property type="term" value="F:D-alanine-D-alanine ligase activity"/>
    <property type="evidence" value="ECO:0007669"/>
    <property type="project" value="UniProtKB-UniRule"/>
</dbReference>
<comment type="cofactor">
    <cofactor evidence="14">
        <name>Mg(2+)</name>
        <dbReference type="ChEBI" id="CHEBI:18420"/>
    </cofactor>
    <cofactor evidence="14">
        <name>Mn(2+)</name>
        <dbReference type="ChEBI" id="CHEBI:29035"/>
    </cofactor>
    <text evidence="14">Binds 2 magnesium or manganese ions per subunit.</text>
</comment>
<dbReference type="PIRSF" id="PIRSF039102">
    <property type="entry name" value="Ddl/VanB"/>
    <property type="match status" value="1"/>
</dbReference>
<evidence type="ECO:0000313" key="18">
    <source>
        <dbReference type="Proteomes" id="UP000198771"/>
    </source>
</evidence>
<keyword evidence="7 15" id="KW-0547">Nucleotide-binding</keyword>
<dbReference type="InterPro" id="IPR005905">
    <property type="entry name" value="D_ala_D_ala"/>
</dbReference>
<evidence type="ECO:0000256" key="7">
    <source>
        <dbReference type="ARBA" id="ARBA00022741"/>
    </source>
</evidence>
<dbReference type="GO" id="GO:0046872">
    <property type="term" value="F:metal ion binding"/>
    <property type="evidence" value="ECO:0007669"/>
    <property type="project" value="UniProtKB-KW"/>
</dbReference>
<feature type="domain" description="ATP-grasp" evidence="16">
    <location>
        <begin position="100"/>
        <end position="295"/>
    </location>
</feature>
<dbReference type="Pfam" id="PF07478">
    <property type="entry name" value="Dala_Dala_lig_C"/>
    <property type="match status" value="1"/>
</dbReference>
<keyword evidence="18" id="KW-1185">Reference proteome</keyword>
<dbReference type="PROSITE" id="PS00843">
    <property type="entry name" value="DALA_DALA_LIGASE_1"/>
    <property type="match status" value="1"/>
</dbReference>
<dbReference type="GO" id="GO:0008360">
    <property type="term" value="P:regulation of cell shape"/>
    <property type="evidence" value="ECO:0007669"/>
    <property type="project" value="UniProtKB-KW"/>
</dbReference>
<dbReference type="InterPro" id="IPR000291">
    <property type="entry name" value="D-Ala_lig_Van_CS"/>
</dbReference>
<dbReference type="PROSITE" id="PS00844">
    <property type="entry name" value="DALA_DALA_LIGASE_2"/>
    <property type="match status" value="1"/>
</dbReference>
<comment type="cofactor">
    <cofactor evidence="1">
        <name>Mn(2+)</name>
        <dbReference type="ChEBI" id="CHEBI:29035"/>
    </cofactor>
</comment>
<comment type="function">
    <text evidence="13">Cell wall formation.</text>
</comment>
<feature type="binding site" evidence="14">
    <location>
        <position position="262"/>
    </location>
    <ligand>
        <name>Mg(2+)</name>
        <dbReference type="ChEBI" id="CHEBI:18420"/>
        <label>2</label>
    </ligand>
</feature>
<evidence type="ECO:0000256" key="5">
    <source>
        <dbReference type="ARBA" id="ARBA00022490"/>
    </source>
</evidence>
<keyword evidence="6 13" id="KW-0436">Ligase</keyword>
<name>A0A1G6A8E2_9BACT</name>
<reference evidence="17 18" key="1">
    <citation type="submission" date="2016-10" db="EMBL/GenBank/DDBJ databases">
        <authorList>
            <person name="de Groot N.N."/>
        </authorList>
    </citation>
    <scope>NUCLEOTIDE SEQUENCE [LARGE SCALE GENOMIC DNA]</scope>
    <source>
        <strain evidence="17 18">ASO4-2</strain>
    </source>
</reference>
<evidence type="ECO:0000256" key="14">
    <source>
        <dbReference type="PIRSR" id="PIRSR039102-3"/>
    </source>
</evidence>
<comment type="subcellular location">
    <subcellularLocation>
        <location evidence="2 13">Cytoplasm</location>
    </subcellularLocation>
</comment>
<dbReference type="UniPathway" id="UPA00219"/>
<dbReference type="Gene3D" id="3.40.50.20">
    <property type="match status" value="1"/>
</dbReference>
<dbReference type="PANTHER" id="PTHR23132:SF23">
    <property type="entry name" value="D-ALANINE--D-ALANINE LIGASE B"/>
    <property type="match status" value="1"/>
</dbReference>
<evidence type="ECO:0000256" key="6">
    <source>
        <dbReference type="ARBA" id="ARBA00022598"/>
    </source>
</evidence>
<comment type="catalytic activity">
    <reaction evidence="12 13">
        <text>2 D-alanine + ATP = D-alanyl-D-alanine + ADP + phosphate + H(+)</text>
        <dbReference type="Rhea" id="RHEA:11224"/>
        <dbReference type="ChEBI" id="CHEBI:15378"/>
        <dbReference type="ChEBI" id="CHEBI:30616"/>
        <dbReference type="ChEBI" id="CHEBI:43474"/>
        <dbReference type="ChEBI" id="CHEBI:57416"/>
        <dbReference type="ChEBI" id="CHEBI:57822"/>
        <dbReference type="ChEBI" id="CHEBI:456216"/>
        <dbReference type="EC" id="6.3.2.4"/>
    </reaction>
</comment>
<dbReference type="STRING" id="617002.SAMN05660653_00227"/>
<dbReference type="AlphaFoldDB" id="A0A1G6A8E2"/>
<accession>A0A1G6A8E2</accession>
<dbReference type="SUPFAM" id="SSF56059">
    <property type="entry name" value="Glutathione synthetase ATP-binding domain-like"/>
    <property type="match status" value="1"/>
</dbReference>
<dbReference type="NCBIfam" id="NF002378">
    <property type="entry name" value="PRK01372.1"/>
    <property type="match status" value="1"/>
</dbReference>
<evidence type="ECO:0000256" key="8">
    <source>
        <dbReference type="ARBA" id="ARBA00022840"/>
    </source>
</evidence>
<dbReference type="GO" id="GO:0005524">
    <property type="term" value="F:ATP binding"/>
    <property type="evidence" value="ECO:0007669"/>
    <property type="project" value="UniProtKB-UniRule"/>
</dbReference>
<evidence type="ECO:0000256" key="11">
    <source>
        <dbReference type="ARBA" id="ARBA00023316"/>
    </source>
</evidence>
<proteinExistence type="inferred from homology"/>
<dbReference type="SUPFAM" id="SSF52440">
    <property type="entry name" value="PreATP-grasp domain"/>
    <property type="match status" value="1"/>
</dbReference>
<evidence type="ECO:0000256" key="15">
    <source>
        <dbReference type="PROSITE-ProRule" id="PRU00409"/>
    </source>
</evidence>
<dbReference type="OrthoDB" id="9813261at2"/>
<evidence type="ECO:0000256" key="4">
    <source>
        <dbReference type="ARBA" id="ARBA00012216"/>
    </source>
</evidence>
<evidence type="ECO:0000259" key="16">
    <source>
        <dbReference type="PROSITE" id="PS50975"/>
    </source>
</evidence>
<keyword evidence="10 13" id="KW-0573">Peptidoglycan synthesis</keyword>
<dbReference type="EC" id="6.3.2.4" evidence="4 13"/>
<dbReference type="InterPro" id="IPR016185">
    <property type="entry name" value="PreATP-grasp_dom_sf"/>
</dbReference>
<keyword evidence="14" id="KW-0479">Metal-binding</keyword>
<dbReference type="InterPro" id="IPR011095">
    <property type="entry name" value="Dala_Dala_lig_C"/>
</dbReference>
<comment type="pathway">
    <text evidence="13">Cell wall biogenesis; peptidoglycan biosynthesis.</text>
</comment>
<evidence type="ECO:0000256" key="3">
    <source>
        <dbReference type="ARBA" id="ARBA00010871"/>
    </source>
</evidence>
<dbReference type="RefSeq" id="WP_092116355.1">
    <property type="nucleotide sequence ID" value="NZ_FMXO01000001.1"/>
</dbReference>
<evidence type="ECO:0000256" key="2">
    <source>
        <dbReference type="ARBA" id="ARBA00004496"/>
    </source>
</evidence>
<gene>
    <name evidence="13" type="primary">ddl</name>
    <name evidence="17" type="ORF">SAMN05660653_00227</name>
</gene>
<evidence type="ECO:0000256" key="1">
    <source>
        <dbReference type="ARBA" id="ARBA00001936"/>
    </source>
</evidence>
<evidence type="ECO:0000313" key="17">
    <source>
        <dbReference type="EMBL" id="SDB04649.1"/>
    </source>
</evidence>
<dbReference type="InterPro" id="IPR011761">
    <property type="entry name" value="ATP-grasp"/>
</dbReference>
<dbReference type="HAMAP" id="MF_00047">
    <property type="entry name" value="Dala_Dala_lig"/>
    <property type="match status" value="1"/>
</dbReference>
<keyword evidence="9 13" id="KW-0133">Cell shape</keyword>
<dbReference type="InterPro" id="IPR013815">
    <property type="entry name" value="ATP_grasp_subdomain_1"/>
</dbReference>
<evidence type="ECO:0000256" key="13">
    <source>
        <dbReference type="HAMAP-Rule" id="MF_00047"/>
    </source>
</evidence>
<keyword evidence="11 13" id="KW-0961">Cell wall biogenesis/degradation</keyword>
<keyword evidence="14" id="KW-0460">Magnesium</keyword>
<comment type="similarity">
    <text evidence="3 13">Belongs to the D-alanine--D-alanine ligase family.</text>
</comment>
<dbReference type="Gene3D" id="3.30.470.20">
    <property type="entry name" value="ATP-grasp fold, B domain"/>
    <property type="match status" value="1"/>
</dbReference>
<feature type="binding site" evidence="14">
    <location>
        <position position="262"/>
    </location>
    <ligand>
        <name>Mg(2+)</name>
        <dbReference type="ChEBI" id="CHEBI:18420"/>
        <label>1</label>
    </ligand>
</feature>